<dbReference type="AlphaFoldDB" id="A0A0C3S6H3"/>
<dbReference type="OrthoDB" id="10462438at2759"/>
<evidence type="ECO:0000256" key="1">
    <source>
        <dbReference type="SAM" id="MobiDB-lite"/>
    </source>
</evidence>
<evidence type="ECO:0000313" key="2">
    <source>
        <dbReference type="EMBL" id="KIP04130.1"/>
    </source>
</evidence>
<dbReference type="EMBL" id="KN840585">
    <property type="protein sequence ID" value="KIP04130.1"/>
    <property type="molecule type" value="Genomic_DNA"/>
</dbReference>
<proteinExistence type="predicted"/>
<keyword evidence="3" id="KW-1185">Reference proteome</keyword>
<accession>A0A0C3S6H3</accession>
<sequence>MSWWPTRGKGDQHPVQQGHSTNSNHHRAQQSMRNAYYHPTQATGHRAPVPTVSGVPAAVAYPSHHGHHATQWGQAEYSHHGGAPTGHHGGMATPAIEHYGNHGGATAPTAHHHGLHGGAPAQYYVHHQHTQTPAPTAAPPPPVTPHGHQPALRKIHFTKEAEKQIEDLNKTDPRFRGNAQGMHVGWIQDYAAANHPNATRANVRKAAHAGGTNESEIEHTTVSFKGPGEDGHGRHIYARFPEASEGSSRMAPSDARSGAQYNNSTQDMGYFHDTMIKLDTAVTHDHWQSRCVTG</sequence>
<gene>
    <name evidence="2" type="ORF">PHLGIDRAFT_15394</name>
</gene>
<name>A0A0C3S6H3_PHLG1</name>
<evidence type="ECO:0000313" key="3">
    <source>
        <dbReference type="Proteomes" id="UP000053257"/>
    </source>
</evidence>
<feature type="region of interest" description="Disordered" evidence="1">
    <location>
        <begin position="1"/>
        <end position="30"/>
    </location>
</feature>
<reference evidence="2 3" key="1">
    <citation type="journal article" date="2014" name="PLoS Genet.">
        <title>Analysis of the Phlebiopsis gigantea genome, transcriptome and secretome provides insight into its pioneer colonization strategies of wood.</title>
        <authorList>
            <person name="Hori C."/>
            <person name="Ishida T."/>
            <person name="Igarashi K."/>
            <person name="Samejima M."/>
            <person name="Suzuki H."/>
            <person name="Master E."/>
            <person name="Ferreira P."/>
            <person name="Ruiz-Duenas F.J."/>
            <person name="Held B."/>
            <person name="Canessa P."/>
            <person name="Larrondo L.F."/>
            <person name="Schmoll M."/>
            <person name="Druzhinina I.S."/>
            <person name="Kubicek C.P."/>
            <person name="Gaskell J.A."/>
            <person name="Kersten P."/>
            <person name="St John F."/>
            <person name="Glasner J."/>
            <person name="Sabat G."/>
            <person name="Splinter BonDurant S."/>
            <person name="Syed K."/>
            <person name="Yadav J."/>
            <person name="Mgbeahuruike A.C."/>
            <person name="Kovalchuk A."/>
            <person name="Asiegbu F.O."/>
            <person name="Lackner G."/>
            <person name="Hoffmeister D."/>
            <person name="Rencoret J."/>
            <person name="Gutierrez A."/>
            <person name="Sun H."/>
            <person name="Lindquist E."/>
            <person name="Barry K."/>
            <person name="Riley R."/>
            <person name="Grigoriev I.V."/>
            <person name="Henrissat B."/>
            <person name="Kues U."/>
            <person name="Berka R.M."/>
            <person name="Martinez A.T."/>
            <person name="Covert S.F."/>
            <person name="Blanchette R.A."/>
            <person name="Cullen D."/>
        </authorList>
    </citation>
    <scope>NUCLEOTIDE SEQUENCE [LARGE SCALE GENOMIC DNA]</scope>
    <source>
        <strain evidence="2 3">11061_1 CR5-6</strain>
    </source>
</reference>
<protein>
    <submittedName>
        <fullName evidence="2">Uncharacterized protein</fullName>
    </submittedName>
</protein>
<dbReference type="Proteomes" id="UP000053257">
    <property type="component" value="Unassembled WGS sequence"/>
</dbReference>
<feature type="compositionally biased region" description="Polar residues" evidence="1">
    <location>
        <begin position="14"/>
        <end position="30"/>
    </location>
</feature>
<organism evidence="2 3">
    <name type="scientific">Phlebiopsis gigantea (strain 11061_1 CR5-6)</name>
    <name type="common">White-rot fungus</name>
    <name type="synonym">Peniophora gigantea</name>
    <dbReference type="NCBI Taxonomy" id="745531"/>
    <lineage>
        <taxon>Eukaryota</taxon>
        <taxon>Fungi</taxon>
        <taxon>Dikarya</taxon>
        <taxon>Basidiomycota</taxon>
        <taxon>Agaricomycotina</taxon>
        <taxon>Agaricomycetes</taxon>
        <taxon>Polyporales</taxon>
        <taxon>Phanerochaetaceae</taxon>
        <taxon>Phlebiopsis</taxon>
    </lineage>
</organism>
<dbReference type="HOGENOM" id="CLU_947009_0_0_1"/>